<keyword evidence="4" id="KW-0479">Metal-binding</keyword>
<evidence type="ECO:0000256" key="8">
    <source>
        <dbReference type="PROSITE-ProRule" id="PRU00175"/>
    </source>
</evidence>
<evidence type="ECO:0000256" key="2">
    <source>
        <dbReference type="ARBA" id="ARBA00012483"/>
    </source>
</evidence>
<dbReference type="PROSITE" id="PS50089">
    <property type="entry name" value="ZF_RING_2"/>
    <property type="match status" value="1"/>
</dbReference>
<dbReference type="OrthoDB" id="8062037at2759"/>
<evidence type="ECO:0000313" key="11">
    <source>
        <dbReference type="EMBL" id="PKA48737.1"/>
    </source>
</evidence>
<evidence type="ECO:0000256" key="9">
    <source>
        <dbReference type="SAM" id="MobiDB-lite"/>
    </source>
</evidence>
<protein>
    <recommendedName>
        <fullName evidence="2">RING-type E3 ubiquitin transferase</fullName>
        <ecNumber evidence="2">2.3.2.27</ecNumber>
    </recommendedName>
</protein>
<dbReference type="EC" id="2.3.2.27" evidence="2"/>
<name>A0A2H9ZZP9_9ASPA</name>
<proteinExistence type="predicted"/>
<dbReference type="InterPro" id="IPR045191">
    <property type="entry name" value="MBR1/2-like"/>
</dbReference>
<evidence type="ECO:0000313" key="12">
    <source>
        <dbReference type="Proteomes" id="UP000236161"/>
    </source>
</evidence>
<dbReference type="Proteomes" id="UP000236161">
    <property type="component" value="Unassembled WGS sequence"/>
</dbReference>
<evidence type="ECO:0000256" key="1">
    <source>
        <dbReference type="ARBA" id="ARBA00000900"/>
    </source>
</evidence>
<dbReference type="EMBL" id="KZ452209">
    <property type="protein sequence ID" value="PKA48737.1"/>
    <property type="molecule type" value="Genomic_DNA"/>
</dbReference>
<dbReference type="AlphaFoldDB" id="A0A2H9ZZP9"/>
<sequence>MFDLESESSESCLLPACRFPESFADYANRYPHPVVSAPGNTTDLLHQFRDYQERVIFCGNQYNAIQNFHPISNLGLGGFAPNFYDANMLLTPAGRNFPVHQTNIITEQLPSFISQTDNVVNVDEFGRNNELVNSDRGSCKRKNLDAIPGFYYNLNGPASSSSSTYNSNCGLPLWGHFYESVPHAVDPTSRCPQYRGRAPLIGEGSHGSAQNRVVTSGFHQDLAFVPQQNCLFPGSHMNYPFPPTNRAFASYIGNGTSSEDGSSSLNYNNNLRHFQGRYTNRGPSQMTNINIMAYHDSSSGNNSAVLFHPPSISNFHSPLQNVQVHSHGHHVHMPTSYQHFVNNFISINANHSLHSLQAGSAIQNFPTGADQIYRPRQLPQSIQHFNSGSVRTLSSESGAGGKRGREGEMIKRGSGITEDGGGLVGVEGKLGKGEKMMEGKGREEKRNSGERELLALEEQIGVVKTGLAEECILEGLKTRIYVSQKAASTLGDWGSAKLSDNQTCTICQVEYAENESIGVLDCGHNYHVDCIKQWLLIKNLCPICKTSALPTKDKNID</sequence>
<dbReference type="GO" id="GO:0008270">
    <property type="term" value="F:zinc ion binding"/>
    <property type="evidence" value="ECO:0007669"/>
    <property type="project" value="UniProtKB-KW"/>
</dbReference>
<evidence type="ECO:0000256" key="6">
    <source>
        <dbReference type="ARBA" id="ARBA00022786"/>
    </source>
</evidence>
<feature type="compositionally biased region" description="Polar residues" evidence="9">
    <location>
        <begin position="388"/>
        <end position="397"/>
    </location>
</feature>
<evidence type="ECO:0000256" key="7">
    <source>
        <dbReference type="ARBA" id="ARBA00022833"/>
    </source>
</evidence>
<evidence type="ECO:0000256" key="4">
    <source>
        <dbReference type="ARBA" id="ARBA00022723"/>
    </source>
</evidence>
<dbReference type="SMART" id="SM00184">
    <property type="entry name" value="RING"/>
    <property type="match status" value="1"/>
</dbReference>
<dbReference type="InterPro" id="IPR001841">
    <property type="entry name" value="Znf_RING"/>
</dbReference>
<dbReference type="Gene3D" id="3.30.40.10">
    <property type="entry name" value="Zinc/RING finger domain, C3HC4 (zinc finger)"/>
    <property type="match status" value="1"/>
</dbReference>
<dbReference type="InterPro" id="IPR013083">
    <property type="entry name" value="Znf_RING/FYVE/PHD"/>
</dbReference>
<gene>
    <name evidence="11" type="primary">BBR</name>
    <name evidence="11" type="ORF">AXF42_Ash018679</name>
</gene>
<dbReference type="PANTHER" id="PTHR22937:SF65">
    <property type="entry name" value="E3 UBIQUITIN-PROTEIN LIGASE ARK2C"/>
    <property type="match status" value="1"/>
</dbReference>
<keyword evidence="12" id="KW-1185">Reference proteome</keyword>
<keyword evidence="5 8" id="KW-0863">Zinc-finger</keyword>
<reference evidence="11 12" key="1">
    <citation type="journal article" date="2017" name="Nature">
        <title>The Apostasia genome and the evolution of orchids.</title>
        <authorList>
            <person name="Zhang G.Q."/>
            <person name="Liu K.W."/>
            <person name="Li Z."/>
            <person name="Lohaus R."/>
            <person name="Hsiao Y.Y."/>
            <person name="Niu S.C."/>
            <person name="Wang J.Y."/>
            <person name="Lin Y.C."/>
            <person name="Xu Q."/>
            <person name="Chen L.J."/>
            <person name="Yoshida K."/>
            <person name="Fujiwara S."/>
            <person name="Wang Z.W."/>
            <person name="Zhang Y.Q."/>
            <person name="Mitsuda N."/>
            <person name="Wang M."/>
            <person name="Liu G.H."/>
            <person name="Pecoraro L."/>
            <person name="Huang H.X."/>
            <person name="Xiao X.J."/>
            <person name="Lin M."/>
            <person name="Wu X.Y."/>
            <person name="Wu W.L."/>
            <person name="Chen Y.Y."/>
            <person name="Chang S.B."/>
            <person name="Sakamoto S."/>
            <person name="Ohme-Takagi M."/>
            <person name="Yagi M."/>
            <person name="Zeng S.J."/>
            <person name="Shen C.Y."/>
            <person name="Yeh C.M."/>
            <person name="Luo Y.B."/>
            <person name="Tsai W.C."/>
            <person name="Van de Peer Y."/>
            <person name="Liu Z.J."/>
        </authorList>
    </citation>
    <scope>NUCLEOTIDE SEQUENCE [LARGE SCALE GENOMIC DNA]</scope>
    <source>
        <strain evidence="12">cv. Shenzhen</strain>
        <tissue evidence="11">Stem</tissue>
    </source>
</reference>
<dbReference type="Pfam" id="PF13639">
    <property type="entry name" value="zf-RING_2"/>
    <property type="match status" value="1"/>
</dbReference>
<evidence type="ECO:0000259" key="10">
    <source>
        <dbReference type="PROSITE" id="PS50089"/>
    </source>
</evidence>
<keyword evidence="7" id="KW-0862">Zinc</keyword>
<feature type="region of interest" description="Disordered" evidence="9">
    <location>
        <begin position="388"/>
        <end position="407"/>
    </location>
</feature>
<evidence type="ECO:0000256" key="3">
    <source>
        <dbReference type="ARBA" id="ARBA00022679"/>
    </source>
</evidence>
<dbReference type="STRING" id="1088818.A0A2H9ZZP9"/>
<keyword evidence="11" id="KW-0436">Ligase</keyword>
<accession>A0A2H9ZZP9</accession>
<keyword evidence="3" id="KW-0808">Transferase</keyword>
<comment type="catalytic activity">
    <reaction evidence="1">
        <text>S-ubiquitinyl-[E2 ubiquitin-conjugating enzyme]-L-cysteine + [acceptor protein]-L-lysine = [E2 ubiquitin-conjugating enzyme]-L-cysteine + N(6)-ubiquitinyl-[acceptor protein]-L-lysine.</text>
        <dbReference type="EC" id="2.3.2.27"/>
    </reaction>
</comment>
<dbReference type="PANTHER" id="PTHR22937">
    <property type="entry name" value="E3 UBIQUITIN-PROTEIN LIGASE RNF165"/>
    <property type="match status" value="1"/>
</dbReference>
<dbReference type="SUPFAM" id="SSF57850">
    <property type="entry name" value="RING/U-box"/>
    <property type="match status" value="1"/>
</dbReference>
<dbReference type="GO" id="GO:0016874">
    <property type="term" value="F:ligase activity"/>
    <property type="evidence" value="ECO:0007669"/>
    <property type="project" value="UniProtKB-KW"/>
</dbReference>
<keyword evidence="6" id="KW-0833">Ubl conjugation pathway</keyword>
<feature type="domain" description="RING-type" evidence="10">
    <location>
        <begin position="504"/>
        <end position="545"/>
    </location>
</feature>
<dbReference type="GO" id="GO:0061630">
    <property type="term" value="F:ubiquitin protein ligase activity"/>
    <property type="evidence" value="ECO:0007669"/>
    <property type="project" value="UniProtKB-EC"/>
</dbReference>
<evidence type="ECO:0000256" key="5">
    <source>
        <dbReference type="ARBA" id="ARBA00022771"/>
    </source>
</evidence>
<organism evidence="11 12">
    <name type="scientific">Apostasia shenzhenica</name>
    <dbReference type="NCBI Taxonomy" id="1088818"/>
    <lineage>
        <taxon>Eukaryota</taxon>
        <taxon>Viridiplantae</taxon>
        <taxon>Streptophyta</taxon>
        <taxon>Embryophyta</taxon>
        <taxon>Tracheophyta</taxon>
        <taxon>Spermatophyta</taxon>
        <taxon>Magnoliopsida</taxon>
        <taxon>Liliopsida</taxon>
        <taxon>Asparagales</taxon>
        <taxon>Orchidaceae</taxon>
        <taxon>Apostasioideae</taxon>
        <taxon>Apostasia</taxon>
    </lineage>
</organism>